<dbReference type="EMBL" id="FMYE01000003">
    <property type="protein sequence ID" value="SDB75608.1"/>
    <property type="molecule type" value="Genomic_DNA"/>
</dbReference>
<evidence type="ECO:0000259" key="7">
    <source>
        <dbReference type="Pfam" id="PF14322"/>
    </source>
</evidence>
<dbReference type="Pfam" id="PF14322">
    <property type="entry name" value="SusD-like_3"/>
    <property type="match status" value="1"/>
</dbReference>
<dbReference type="Pfam" id="PF07980">
    <property type="entry name" value="SusD_RagB"/>
    <property type="match status" value="1"/>
</dbReference>
<dbReference type="PROSITE" id="PS51257">
    <property type="entry name" value="PROKAR_LIPOPROTEIN"/>
    <property type="match status" value="1"/>
</dbReference>
<evidence type="ECO:0000256" key="1">
    <source>
        <dbReference type="ARBA" id="ARBA00004442"/>
    </source>
</evidence>
<dbReference type="Proteomes" id="UP000183670">
    <property type="component" value="Unassembled WGS sequence"/>
</dbReference>
<name>A0A1G6G0V6_BACOV</name>
<evidence type="ECO:0000256" key="4">
    <source>
        <dbReference type="ARBA" id="ARBA00023136"/>
    </source>
</evidence>
<dbReference type="InterPro" id="IPR033985">
    <property type="entry name" value="SusD-like_N"/>
</dbReference>
<dbReference type="Gene3D" id="1.25.40.390">
    <property type="match status" value="1"/>
</dbReference>
<evidence type="ECO:0000259" key="6">
    <source>
        <dbReference type="Pfam" id="PF07980"/>
    </source>
</evidence>
<keyword evidence="5" id="KW-0998">Cell outer membrane</keyword>
<keyword evidence="4" id="KW-0472">Membrane</keyword>
<proteinExistence type="inferred from homology"/>
<evidence type="ECO:0000313" key="9">
    <source>
        <dbReference type="Proteomes" id="UP000183670"/>
    </source>
</evidence>
<dbReference type="InterPro" id="IPR011990">
    <property type="entry name" value="TPR-like_helical_dom_sf"/>
</dbReference>
<accession>A0A1G6G0V6</accession>
<feature type="domain" description="SusD-like N-terminal" evidence="7">
    <location>
        <begin position="77"/>
        <end position="210"/>
    </location>
</feature>
<keyword evidence="3" id="KW-0732">Signal</keyword>
<comment type="subcellular location">
    <subcellularLocation>
        <location evidence="1">Cell outer membrane</location>
    </subcellularLocation>
</comment>
<dbReference type="InterPro" id="IPR012944">
    <property type="entry name" value="SusD_RagB_dom"/>
</dbReference>
<gene>
    <name evidence="8" type="ORF">SAMN05192581_100315</name>
</gene>
<dbReference type="AlphaFoldDB" id="A0A1G6G0V6"/>
<reference evidence="8 9" key="1">
    <citation type="submission" date="2016-10" db="EMBL/GenBank/DDBJ databases">
        <authorList>
            <person name="de Groot N.N."/>
        </authorList>
    </citation>
    <scope>NUCLEOTIDE SEQUENCE [LARGE SCALE GENOMIC DNA]</scope>
    <source>
        <strain evidence="8 9">NLAE-zl-C500</strain>
    </source>
</reference>
<feature type="domain" description="RagB/SusD" evidence="6">
    <location>
        <begin position="319"/>
        <end position="588"/>
    </location>
</feature>
<dbReference type="RefSeq" id="WP_074556665.1">
    <property type="nucleotide sequence ID" value="NZ_CAKJYX010000005.1"/>
</dbReference>
<protein>
    <submittedName>
        <fullName evidence="8">Starch-binding associating with outer membrane</fullName>
    </submittedName>
</protein>
<evidence type="ECO:0000313" key="8">
    <source>
        <dbReference type="EMBL" id="SDB75608.1"/>
    </source>
</evidence>
<organism evidence="8 9">
    <name type="scientific">Bacteroides ovatus</name>
    <dbReference type="NCBI Taxonomy" id="28116"/>
    <lineage>
        <taxon>Bacteria</taxon>
        <taxon>Pseudomonadati</taxon>
        <taxon>Bacteroidota</taxon>
        <taxon>Bacteroidia</taxon>
        <taxon>Bacteroidales</taxon>
        <taxon>Bacteroidaceae</taxon>
        <taxon>Bacteroides</taxon>
    </lineage>
</organism>
<dbReference type="GO" id="GO:0009279">
    <property type="term" value="C:cell outer membrane"/>
    <property type="evidence" value="ECO:0007669"/>
    <property type="project" value="UniProtKB-SubCell"/>
</dbReference>
<sequence length="589" mass="66038">MNKKILLFVAGALMLGGCDDLFEPGLENFKDVEQMYEDPEYAQGFLMSAYRRIPGCYDNSEYATDDAVVNQKSDAFLTIATGGWTASTWTSIDQWTNSFSSIQYINLFLENVDKVKWADDAEKNVLFARRTKGEAYGLRGMYFYYLLRAHAGFGENGELLGVPILTESQTVESDFNQPRASFQACVEQIYSDLSKAEEMLPWEYEDVTTVPAEFQSLTQDIGKYNTVMGAKARQLFNGLIARAYRVRTALLAASPAFKDPSNTVTWADAATAAASVIDYNGGIAGLAADGVTYYEAAIADVVKDGANPKEILWRENISSGDTDQEGKHYPPSLFGSGNMNPSQNLVDAFPMANGYPIDDVANGGYSKTKPYDKRDPRLAKYIIYNGSLAGSGNKVIYTGSKSNTDDGINAVEQKSTRTGYYMKKRLRMDVNCDPTSTSKKAHYNPRIRYTEMYLAYAEAANEAWGPKNANGNAYSAYDVVKAIRKRAGVGGDNDPYLEKCANNPDDMRKLIRNERRLELCFEGFRFWDLRRWNENLNESVRGIDWASDGQTYTTPVVEKRAYEDYMRYCPIPYSETLKFSNLVQNKGWK</sequence>
<dbReference type="SUPFAM" id="SSF48452">
    <property type="entry name" value="TPR-like"/>
    <property type="match status" value="1"/>
</dbReference>
<comment type="similarity">
    <text evidence="2">Belongs to the SusD family.</text>
</comment>
<evidence type="ECO:0000256" key="5">
    <source>
        <dbReference type="ARBA" id="ARBA00023237"/>
    </source>
</evidence>
<evidence type="ECO:0000256" key="2">
    <source>
        <dbReference type="ARBA" id="ARBA00006275"/>
    </source>
</evidence>
<evidence type="ECO:0000256" key="3">
    <source>
        <dbReference type="ARBA" id="ARBA00022729"/>
    </source>
</evidence>